<dbReference type="SUPFAM" id="SSF47413">
    <property type="entry name" value="lambda repressor-like DNA-binding domains"/>
    <property type="match status" value="1"/>
</dbReference>
<feature type="domain" description="HTH cro/C1-type" evidence="1">
    <location>
        <begin position="18"/>
        <end position="72"/>
    </location>
</feature>
<dbReference type="InterPro" id="IPR043917">
    <property type="entry name" value="DUF5753"/>
</dbReference>
<dbReference type="CDD" id="cd00093">
    <property type="entry name" value="HTH_XRE"/>
    <property type="match status" value="1"/>
</dbReference>
<protein>
    <submittedName>
        <fullName evidence="2">Helix-turn-helix domain-containing protein</fullName>
    </submittedName>
</protein>
<reference evidence="3" key="1">
    <citation type="journal article" date="2019" name="Int. J. Syst. Evol. Microbiol.">
        <title>The Global Catalogue of Microorganisms (GCM) 10K type strain sequencing project: providing services to taxonomists for standard genome sequencing and annotation.</title>
        <authorList>
            <consortium name="The Broad Institute Genomics Platform"/>
            <consortium name="The Broad Institute Genome Sequencing Center for Infectious Disease"/>
            <person name="Wu L."/>
            <person name="Ma J."/>
        </authorList>
    </citation>
    <scope>NUCLEOTIDE SEQUENCE [LARGE SCALE GENOMIC DNA]</scope>
    <source>
        <strain evidence="3">CGMCC 4.7173</strain>
    </source>
</reference>
<dbReference type="RefSeq" id="WP_353901214.1">
    <property type="nucleotide sequence ID" value="NZ_CP158970.1"/>
</dbReference>
<evidence type="ECO:0000313" key="3">
    <source>
        <dbReference type="Proteomes" id="UP001596207"/>
    </source>
</evidence>
<comment type="caution">
    <text evidence="2">The sequence shown here is derived from an EMBL/GenBank/DDBJ whole genome shotgun (WGS) entry which is preliminary data.</text>
</comment>
<dbReference type="InterPro" id="IPR010982">
    <property type="entry name" value="Lambda_DNA-bd_dom_sf"/>
</dbReference>
<evidence type="ECO:0000259" key="1">
    <source>
        <dbReference type="PROSITE" id="PS50943"/>
    </source>
</evidence>
<dbReference type="Pfam" id="PF13560">
    <property type="entry name" value="HTH_31"/>
    <property type="match status" value="1"/>
</dbReference>
<proteinExistence type="predicted"/>
<dbReference type="Proteomes" id="UP001596207">
    <property type="component" value="Unassembled WGS sequence"/>
</dbReference>
<dbReference type="Gene3D" id="1.10.260.40">
    <property type="entry name" value="lambda repressor-like DNA-binding domains"/>
    <property type="match status" value="1"/>
</dbReference>
<dbReference type="SMART" id="SM00530">
    <property type="entry name" value="HTH_XRE"/>
    <property type="match status" value="1"/>
</dbReference>
<dbReference type="Pfam" id="PF19054">
    <property type="entry name" value="DUF5753"/>
    <property type="match status" value="1"/>
</dbReference>
<dbReference type="EMBL" id="JBHSQQ010000020">
    <property type="protein sequence ID" value="MFC5941068.1"/>
    <property type="molecule type" value="Genomic_DNA"/>
</dbReference>
<dbReference type="PROSITE" id="PS50943">
    <property type="entry name" value="HTH_CROC1"/>
    <property type="match status" value="1"/>
</dbReference>
<dbReference type="InterPro" id="IPR001387">
    <property type="entry name" value="Cro/C1-type_HTH"/>
</dbReference>
<accession>A0ABW1HKF3</accession>
<organism evidence="2 3">
    <name type="scientific">Micromonospora harpali</name>
    <dbReference type="NCBI Taxonomy" id="1490225"/>
    <lineage>
        <taxon>Bacteria</taxon>
        <taxon>Bacillati</taxon>
        <taxon>Actinomycetota</taxon>
        <taxon>Actinomycetes</taxon>
        <taxon>Micromonosporales</taxon>
        <taxon>Micromonosporaceae</taxon>
        <taxon>Micromonospora</taxon>
    </lineage>
</organism>
<gene>
    <name evidence="2" type="ORF">ACFPZ4_06185</name>
</gene>
<name>A0ABW1HKF3_9ACTN</name>
<evidence type="ECO:0000313" key="2">
    <source>
        <dbReference type="EMBL" id="MFC5941068.1"/>
    </source>
</evidence>
<sequence length="284" mass="31475">MASTASPTIRARRLRRELRRLRAQQGLTVDEVARSVGWHRAKVIRIEQGHSGVSSDGLRKLLDLYEASPDERDALASLARQARQKGWWSAYGDVLPDDYVGFEAEAAAISTFQSLYVPGLLQTEEYARAIIHAGRTTANKEEVDRVIAARQARKVLLTRDVPPKLWIILDEAAVRRAVGGAKVMRAQLARIVEACQLSTVEVQVLPFAAGAHASMGGAFTILDYAEAALDPTIVYVDNDTNTLLLEEEQQVSRYRLVFDHLRAKALDPDQSADFLVRVSAELQD</sequence>
<keyword evidence="3" id="KW-1185">Reference proteome</keyword>